<keyword evidence="1" id="KW-0472">Membrane</keyword>
<organism evidence="2 3">
    <name type="scientific">Brachybacterium paraconglomeratum</name>
    <dbReference type="NCBI Taxonomy" id="173362"/>
    <lineage>
        <taxon>Bacteria</taxon>
        <taxon>Bacillati</taxon>
        <taxon>Actinomycetota</taxon>
        <taxon>Actinomycetes</taxon>
        <taxon>Micrococcales</taxon>
        <taxon>Dermabacteraceae</taxon>
        <taxon>Brachybacterium</taxon>
    </lineage>
</organism>
<gene>
    <name evidence="2" type="ORF">K8W24_11300</name>
</gene>
<evidence type="ECO:0000256" key="1">
    <source>
        <dbReference type="SAM" id="Phobius"/>
    </source>
</evidence>
<name>A0A921GQC6_9MICO</name>
<accession>A0A921GQC6</accession>
<evidence type="ECO:0000313" key="2">
    <source>
        <dbReference type="EMBL" id="HJF50359.1"/>
    </source>
</evidence>
<proteinExistence type="predicted"/>
<evidence type="ECO:0000313" key="3">
    <source>
        <dbReference type="Proteomes" id="UP000775129"/>
    </source>
</evidence>
<dbReference type="Proteomes" id="UP000775129">
    <property type="component" value="Unassembled WGS sequence"/>
</dbReference>
<keyword evidence="1" id="KW-1133">Transmembrane helix</keyword>
<dbReference type="EMBL" id="DYWO01000344">
    <property type="protein sequence ID" value="HJF50359.1"/>
    <property type="molecule type" value="Genomic_DNA"/>
</dbReference>
<comment type="caution">
    <text evidence="2">The sequence shown here is derived from an EMBL/GenBank/DDBJ whole genome shotgun (WGS) entry which is preliminary data.</text>
</comment>
<keyword evidence="1" id="KW-0812">Transmembrane</keyword>
<protein>
    <submittedName>
        <fullName evidence="2">Uncharacterized protein</fullName>
    </submittedName>
</protein>
<feature type="transmembrane region" description="Helical" evidence="1">
    <location>
        <begin position="98"/>
        <end position="117"/>
    </location>
</feature>
<sequence length="120" mass="12651">VALIVAVLGTIPLGMGAFHYLRTVEMGWNWPNVGVWAGLIAGGVLSTVLAYLITREAYSYAPLSPALPLGGVVVAGFFAGALDGFHERLANFPISPQGFFGLVVLGVVALVAFIHWARNN</sequence>
<dbReference type="AlphaFoldDB" id="A0A921GQC6"/>
<feature type="transmembrane region" description="Helical" evidence="1">
    <location>
        <begin position="66"/>
        <end position="86"/>
    </location>
</feature>
<feature type="non-terminal residue" evidence="2">
    <location>
        <position position="1"/>
    </location>
</feature>
<feature type="transmembrane region" description="Helical" evidence="1">
    <location>
        <begin position="33"/>
        <end position="54"/>
    </location>
</feature>
<reference evidence="2" key="1">
    <citation type="journal article" date="2021" name="PeerJ">
        <title>Extensive microbial diversity within the chicken gut microbiome revealed by metagenomics and culture.</title>
        <authorList>
            <person name="Gilroy R."/>
            <person name="Ravi A."/>
            <person name="Getino M."/>
            <person name="Pursley I."/>
            <person name="Horton D.L."/>
            <person name="Alikhan N.F."/>
            <person name="Baker D."/>
            <person name="Gharbi K."/>
            <person name="Hall N."/>
            <person name="Watson M."/>
            <person name="Adriaenssens E.M."/>
            <person name="Foster-Nyarko E."/>
            <person name="Jarju S."/>
            <person name="Secka A."/>
            <person name="Antonio M."/>
            <person name="Oren A."/>
            <person name="Chaudhuri R.R."/>
            <person name="La Ragione R."/>
            <person name="Hildebrand F."/>
            <person name="Pallen M.J."/>
        </authorList>
    </citation>
    <scope>NUCLEOTIDE SEQUENCE</scope>
    <source>
        <strain evidence="2">1647</strain>
    </source>
</reference>
<reference evidence="2" key="2">
    <citation type="submission" date="2021-09" db="EMBL/GenBank/DDBJ databases">
        <authorList>
            <person name="Gilroy R."/>
        </authorList>
    </citation>
    <scope>NUCLEOTIDE SEQUENCE</scope>
    <source>
        <strain evidence="2">1647</strain>
    </source>
</reference>